<reference evidence="2 3" key="1">
    <citation type="submission" date="2024-01" db="EMBL/GenBank/DDBJ databases">
        <title>A draft genome for the cacao thread blight pathogen Marasmiellus scandens.</title>
        <authorList>
            <person name="Baruah I.K."/>
            <person name="Leung J."/>
            <person name="Bukari Y."/>
            <person name="Amoako-Attah I."/>
            <person name="Meinhardt L.W."/>
            <person name="Bailey B.A."/>
            <person name="Cohen S.P."/>
        </authorList>
    </citation>
    <scope>NUCLEOTIDE SEQUENCE [LARGE SCALE GENOMIC DNA]</scope>
    <source>
        <strain evidence="2 3">GH-19</strain>
    </source>
</reference>
<organism evidence="2 3">
    <name type="scientific">Marasmiellus scandens</name>
    <dbReference type="NCBI Taxonomy" id="2682957"/>
    <lineage>
        <taxon>Eukaryota</taxon>
        <taxon>Fungi</taxon>
        <taxon>Dikarya</taxon>
        <taxon>Basidiomycota</taxon>
        <taxon>Agaricomycotina</taxon>
        <taxon>Agaricomycetes</taxon>
        <taxon>Agaricomycetidae</taxon>
        <taxon>Agaricales</taxon>
        <taxon>Marasmiineae</taxon>
        <taxon>Omphalotaceae</taxon>
        <taxon>Marasmiellus</taxon>
    </lineage>
</organism>
<feature type="region of interest" description="Disordered" evidence="1">
    <location>
        <begin position="443"/>
        <end position="468"/>
    </location>
</feature>
<feature type="region of interest" description="Disordered" evidence="1">
    <location>
        <begin position="1"/>
        <end position="24"/>
    </location>
</feature>
<evidence type="ECO:0000313" key="2">
    <source>
        <dbReference type="EMBL" id="KAK7464271.1"/>
    </source>
</evidence>
<feature type="compositionally biased region" description="Polar residues" evidence="1">
    <location>
        <begin position="455"/>
        <end position="467"/>
    </location>
</feature>
<evidence type="ECO:0000313" key="3">
    <source>
        <dbReference type="Proteomes" id="UP001498398"/>
    </source>
</evidence>
<accession>A0ABR1JMT1</accession>
<gene>
    <name evidence="2" type="ORF">VKT23_006436</name>
</gene>
<feature type="compositionally biased region" description="Basic and acidic residues" evidence="1">
    <location>
        <begin position="443"/>
        <end position="452"/>
    </location>
</feature>
<comment type="caution">
    <text evidence="2">The sequence shown here is derived from an EMBL/GenBank/DDBJ whole genome shotgun (WGS) entry which is preliminary data.</text>
</comment>
<name>A0ABR1JMT1_9AGAR</name>
<evidence type="ECO:0008006" key="4">
    <source>
        <dbReference type="Google" id="ProtNLM"/>
    </source>
</evidence>
<keyword evidence="3" id="KW-1185">Reference proteome</keyword>
<sequence>MSMDLDTATPIHTGTPSHTAVEKANSIHSDDAISISSPQTLDVAMTSASTSSSMPHLYTFNLSEQSRAGDAVSSNPIPSGSRIQLPPHLVQDLLDAFMHTPFSYHPIIPYDRVRANLAGHGWQLSLLPPQERVLVHCIHAITAITSTDPFIVGPGPLPPECQNITTTLYPVKTIKVDLREVGRRRESICQQLRVEALRQAQLEGTAITLSQENAASCYLLDALQTQYDGSNVYASAFAWQVCSLAESWCRHPQPTSTLFGTSELSARWRSFIMADAITSLAMDRPLSFSAYDEKLLCGHAGYSLERLDFLLKKGCNIGQFFSYFSPIVFQIVRLARETYENVTGGLVTAFARRYPINENILKKHYASLSMLCEVCEKYAAQTSHLMHGQSKRSVFAFESCSTAVSMGWTNLVLCLYNSLKSRLEESAMASMHADPYAIFNSEDERHEDDAHGAEQGSSSGEQTSPSDSKMAAAESMFLEVRDLTCRAAIAFSKMIDDMPLLTRLTHAKLVGGNLKKWAHFLIEVAEGKVMSTTEAIEALQRLRDALKLAGFSWIDYTDLVEVIDSQITTLMAGSIPQTTIPQQSNLIYDSLFSDLGPMGCWNMNMYTLNSDSINSPQFQHPTGFS</sequence>
<evidence type="ECO:0000256" key="1">
    <source>
        <dbReference type="SAM" id="MobiDB-lite"/>
    </source>
</evidence>
<proteinExistence type="predicted"/>
<protein>
    <recommendedName>
        <fullName evidence="4">Transcription factor domain-containing protein</fullName>
    </recommendedName>
</protein>
<dbReference type="EMBL" id="JBANRG010000008">
    <property type="protein sequence ID" value="KAK7464271.1"/>
    <property type="molecule type" value="Genomic_DNA"/>
</dbReference>
<dbReference type="Proteomes" id="UP001498398">
    <property type="component" value="Unassembled WGS sequence"/>
</dbReference>